<dbReference type="GO" id="GO:0030183">
    <property type="term" value="P:B cell differentiation"/>
    <property type="evidence" value="ECO:0007669"/>
    <property type="project" value="TreeGrafter"/>
</dbReference>
<dbReference type="GO" id="GO:0007169">
    <property type="term" value="P:cell surface receptor protein tyrosine kinase signaling pathway"/>
    <property type="evidence" value="ECO:0007669"/>
    <property type="project" value="InterPro"/>
</dbReference>
<keyword evidence="6 13" id="KW-0547">Nucleotide-binding</keyword>
<dbReference type="SMART" id="SM00219">
    <property type="entry name" value="TyrKc"/>
    <property type="match status" value="1"/>
</dbReference>
<evidence type="ECO:0000256" key="5">
    <source>
        <dbReference type="ARBA" id="ARBA00022679"/>
    </source>
</evidence>
<evidence type="ECO:0000256" key="11">
    <source>
        <dbReference type="ARBA" id="ARBA00023170"/>
    </source>
</evidence>
<dbReference type="GO" id="GO:0004714">
    <property type="term" value="F:transmembrane receptor protein tyrosine kinase activity"/>
    <property type="evidence" value="ECO:0007669"/>
    <property type="project" value="UniProtKB-EC"/>
</dbReference>
<dbReference type="GO" id="GO:0030225">
    <property type="term" value="P:macrophage differentiation"/>
    <property type="evidence" value="ECO:0007669"/>
    <property type="project" value="Ensembl"/>
</dbReference>
<name>A0A3Q1I5N5_ANATE</name>
<evidence type="ECO:0000259" key="14">
    <source>
        <dbReference type="PROSITE" id="PS50011"/>
    </source>
</evidence>
<dbReference type="InterPro" id="IPR000719">
    <property type="entry name" value="Prot_kinase_dom"/>
</dbReference>
<dbReference type="Proteomes" id="UP000265040">
    <property type="component" value="Chromosome 2"/>
</dbReference>
<sequence>MVQSSLSNGFVSDAPLLKLSESENTITCETVSLVPANYTWMSCSSSIDKYDYDQVRGVSIPDIYTHIEIQISSSLCSLSHCSCENDSYWEEIPGTSQTDSDILCNKTIKSSLSKELIKGLMWRFCLTNSFGSWCKTRYTALLPQKPKYQPQLQIIQMVGPNDNDYIYINFKDFEYDLKWEFPRENLELGKELGSGAFGMVVQATAYGINKPGMSQQVAVKMLKEKHQAMEKEALMSELKMLIHIGHHTNIVNLLGACTESGPVYLIFQYCCYGDLLNYLKSNSEHYHKSVTDAFVKDRFSSIYHNLQLRKSELGDNYVPMYPSATRGQEEIVLTDPCLSAHPEILENLENQRDDLQTLTFDDLLSFAFQVAKGMDFLSSKNCIHRDLAARNVLVTNGRLVKIGDFGLARDIDNDSNYVVRGNVRLPVKWMAPESIFQGMYTMQSDVWAYGILLWEIFSLGVTPYPGVKVDHTFYSMIERGFKMECPYYASNSVYDIMCECWDLDPNHRPSFSKLVSFMCNQLTDREEKVGM</sequence>
<comment type="subcellular location">
    <subcellularLocation>
        <location evidence="1">Cell membrane</location>
        <topology evidence="1">Single-pass type I membrane protein</topology>
    </subcellularLocation>
</comment>
<dbReference type="FunCoup" id="A0A3Q1I5N5">
    <property type="interactions" value="864"/>
</dbReference>
<evidence type="ECO:0000256" key="9">
    <source>
        <dbReference type="ARBA" id="ARBA00022843"/>
    </source>
</evidence>
<dbReference type="STRING" id="64144.ENSATEP00000015470"/>
<evidence type="ECO:0000313" key="15">
    <source>
        <dbReference type="Ensembl" id="ENSATEP00000015470.2"/>
    </source>
</evidence>
<dbReference type="GO" id="GO:0019838">
    <property type="term" value="F:growth factor binding"/>
    <property type="evidence" value="ECO:0007669"/>
    <property type="project" value="TreeGrafter"/>
</dbReference>
<dbReference type="Gene3D" id="1.10.510.10">
    <property type="entry name" value="Transferase(Phosphotransferase) domain 1"/>
    <property type="match status" value="1"/>
</dbReference>
<organism evidence="15 16">
    <name type="scientific">Anabas testudineus</name>
    <name type="common">Climbing perch</name>
    <name type="synonym">Anthias testudineus</name>
    <dbReference type="NCBI Taxonomy" id="64144"/>
    <lineage>
        <taxon>Eukaryota</taxon>
        <taxon>Metazoa</taxon>
        <taxon>Chordata</taxon>
        <taxon>Craniata</taxon>
        <taxon>Vertebrata</taxon>
        <taxon>Euteleostomi</taxon>
        <taxon>Actinopterygii</taxon>
        <taxon>Neopterygii</taxon>
        <taxon>Teleostei</taxon>
        <taxon>Neoteleostei</taxon>
        <taxon>Acanthomorphata</taxon>
        <taxon>Anabantaria</taxon>
        <taxon>Anabantiformes</taxon>
        <taxon>Anabantoidei</taxon>
        <taxon>Anabantidae</taxon>
        <taxon>Anabas</taxon>
    </lineage>
</organism>
<evidence type="ECO:0000256" key="8">
    <source>
        <dbReference type="ARBA" id="ARBA00022840"/>
    </source>
</evidence>
<proteinExistence type="predicted"/>
<protein>
    <recommendedName>
        <fullName evidence="2">receptor protein-tyrosine kinase</fullName>
        <ecNumber evidence="2">2.7.10.1</ecNumber>
    </recommendedName>
</protein>
<feature type="binding site" evidence="13">
    <location>
        <position position="220"/>
    </location>
    <ligand>
        <name>ATP</name>
        <dbReference type="ChEBI" id="CHEBI:30616"/>
    </ligand>
</feature>
<dbReference type="InterPro" id="IPR020635">
    <property type="entry name" value="Tyr_kinase_cat_dom"/>
</dbReference>
<dbReference type="InterPro" id="IPR001245">
    <property type="entry name" value="Ser-Thr/Tyr_kinase_cat_dom"/>
</dbReference>
<dbReference type="PROSITE" id="PS00240">
    <property type="entry name" value="RECEPTOR_TYR_KIN_III"/>
    <property type="match status" value="1"/>
</dbReference>
<dbReference type="FunFam" id="3.30.200.20:FF:000366">
    <property type="entry name" value="receptor-type tyrosine-protein kinase FLT3"/>
    <property type="match status" value="1"/>
</dbReference>
<evidence type="ECO:0000256" key="10">
    <source>
        <dbReference type="ARBA" id="ARBA00023137"/>
    </source>
</evidence>
<dbReference type="PROSITE" id="PS00107">
    <property type="entry name" value="PROTEIN_KINASE_ATP"/>
    <property type="match status" value="1"/>
</dbReference>
<reference evidence="15" key="2">
    <citation type="submission" date="2025-08" db="UniProtKB">
        <authorList>
            <consortium name="Ensembl"/>
        </authorList>
    </citation>
    <scope>IDENTIFICATION</scope>
</reference>
<dbReference type="GeneTree" id="ENSGT00940000167274"/>
<keyword evidence="4" id="KW-0597">Phosphoprotein</keyword>
<dbReference type="Ensembl" id="ENSATET00000015713.2">
    <property type="protein sequence ID" value="ENSATEP00000015470.2"/>
    <property type="gene ID" value="ENSATEG00000010746.2"/>
</dbReference>
<dbReference type="InterPro" id="IPR050122">
    <property type="entry name" value="RTK"/>
</dbReference>
<evidence type="ECO:0000256" key="12">
    <source>
        <dbReference type="ARBA" id="ARBA00051243"/>
    </source>
</evidence>
<evidence type="ECO:0000256" key="1">
    <source>
        <dbReference type="ARBA" id="ARBA00004251"/>
    </source>
</evidence>
<accession>A0A3Q1I5N5</accession>
<dbReference type="PANTHER" id="PTHR24416">
    <property type="entry name" value="TYROSINE-PROTEIN KINASE RECEPTOR"/>
    <property type="match status" value="1"/>
</dbReference>
<keyword evidence="3" id="KW-1003">Cell membrane</keyword>
<dbReference type="InParanoid" id="A0A3Q1I5N5"/>
<gene>
    <name evidence="15" type="primary">FLT3</name>
</gene>
<dbReference type="Gene3D" id="3.30.200.20">
    <property type="entry name" value="Phosphorylase Kinase, domain 1"/>
    <property type="match status" value="1"/>
</dbReference>
<comment type="catalytic activity">
    <reaction evidence="12">
        <text>L-tyrosyl-[protein] + ATP = O-phospho-L-tyrosyl-[protein] + ADP + H(+)</text>
        <dbReference type="Rhea" id="RHEA:10596"/>
        <dbReference type="Rhea" id="RHEA-COMP:10136"/>
        <dbReference type="Rhea" id="RHEA-COMP:20101"/>
        <dbReference type="ChEBI" id="CHEBI:15378"/>
        <dbReference type="ChEBI" id="CHEBI:30616"/>
        <dbReference type="ChEBI" id="CHEBI:46858"/>
        <dbReference type="ChEBI" id="CHEBI:61978"/>
        <dbReference type="ChEBI" id="CHEBI:456216"/>
        <dbReference type="EC" id="2.7.10.1"/>
    </reaction>
</comment>
<evidence type="ECO:0000256" key="13">
    <source>
        <dbReference type="PROSITE-ProRule" id="PRU10141"/>
    </source>
</evidence>
<dbReference type="GO" id="GO:0043235">
    <property type="term" value="C:receptor complex"/>
    <property type="evidence" value="ECO:0007669"/>
    <property type="project" value="TreeGrafter"/>
</dbReference>
<keyword evidence="16" id="KW-1185">Reference proteome</keyword>
<dbReference type="InterPro" id="IPR001824">
    <property type="entry name" value="Tyr_kinase_rcpt_3_CS"/>
</dbReference>
<dbReference type="AlphaFoldDB" id="A0A3Q1I5N5"/>
<dbReference type="GO" id="GO:0005524">
    <property type="term" value="F:ATP binding"/>
    <property type="evidence" value="ECO:0007669"/>
    <property type="project" value="UniProtKB-UniRule"/>
</dbReference>
<dbReference type="PROSITE" id="PS50011">
    <property type="entry name" value="PROTEIN_KINASE_DOM"/>
    <property type="match status" value="1"/>
</dbReference>
<dbReference type="EC" id="2.7.10.1" evidence="2"/>
<evidence type="ECO:0000256" key="6">
    <source>
        <dbReference type="ARBA" id="ARBA00022741"/>
    </source>
</evidence>
<evidence type="ECO:0000313" key="16">
    <source>
        <dbReference type="Proteomes" id="UP000265040"/>
    </source>
</evidence>
<keyword evidence="7" id="KW-0418">Kinase</keyword>
<evidence type="ECO:0000256" key="7">
    <source>
        <dbReference type="ARBA" id="ARBA00022777"/>
    </source>
</evidence>
<dbReference type="InterPro" id="IPR017441">
    <property type="entry name" value="Protein_kinase_ATP_BS"/>
</dbReference>
<dbReference type="GO" id="GO:0019221">
    <property type="term" value="P:cytokine-mediated signaling pathway"/>
    <property type="evidence" value="ECO:0007669"/>
    <property type="project" value="TreeGrafter"/>
</dbReference>
<dbReference type="PROSITE" id="PS00109">
    <property type="entry name" value="PROTEIN_KINASE_TYR"/>
    <property type="match status" value="1"/>
</dbReference>
<dbReference type="PANTHER" id="PTHR24416:SF356">
    <property type="entry name" value="RECEPTOR-TYPE TYROSINE-PROTEIN KINASE FLT3"/>
    <property type="match status" value="1"/>
</dbReference>
<dbReference type="Pfam" id="PF07714">
    <property type="entry name" value="PK_Tyr_Ser-Thr"/>
    <property type="match status" value="1"/>
</dbReference>
<dbReference type="GO" id="GO:0061515">
    <property type="term" value="P:myeloid cell development"/>
    <property type="evidence" value="ECO:0007669"/>
    <property type="project" value="Ensembl"/>
</dbReference>
<dbReference type="InterPro" id="IPR011009">
    <property type="entry name" value="Kinase-like_dom_sf"/>
</dbReference>
<dbReference type="SUPFAM" id="SSF56112">
    <property type="entry name" value="Protein kinase-like (PK-like)"/>
    <property type="match status" value="1"/>
</dbReference>
<dbReference type="GO" id="GO:0005886">
    <property type="term" value="C:plasma membrane"/>
    <property type="evidence" value="ECO:0007669"/>
    <property type="project" value="UniProtKB-SubCell"/>
</dbReference>
<evidence type="ECO:0000256" key="3">
    <source>
        <dbReference type="ARBA" id="ARBA00022475"/>
    </source>
</evidence>
<keyword evidence="5" id="KW-0808">Transferase</keyword>
<dbReference type="InterPro" id="IPR008266">
    <property type="entry name" value="Tyr_kinase_AS"/>
</dbReference>
<keyword evidence="8 13" id="KW-0067">ATP-binding</keyword>
<reference evidence="15" key="1">
    <citation type="submission" date="2021-04" db="EMBL/GenBank/DDBJ databases">
        <authorList>
            <consortium name="Wellcome Sanger Institute Data Sharing"/>
        </authorList>
    </citation>
    <scope>NUCLEOTIDE SEQUENCE [LARGE SCALE GENOMIC DNA]</scope>
</reference>
<evidence type="ECO:0000256" key="2">
    <source>
        <dbReference type="ARBA" id="ARBA00011902"/>
    </source>
</evidence>
<dbReference type="OrthoDB" id="3256376at2759"/>
<keyword evidence="9" id="KW-0832">Ubl conjugation</keyword>
<dbReference type="FunFam" id="1.10.510.10:FF:000140">
    <property type="entry name" value="Platelet-derived growth factor receptor beta"/>
    <property type="match status" value="1"/>
</dbReference>
<keyword evidence="11" id="KW-0675">Receptor</keyword>
<feature type="domain" description="Protein kinase" evidence="14">
    <location>
        <begin position="186"/>
        <end position="523"/>
    </location>
</feature>
<keyword evidence="3" id="KW-0472">Membrane</keyword>
<keyword evidence="10" id="KW-0829">Tyrosine-protein kinase</keyword>
<reference evidence="15" key="3">
    <citation type="submission" date="2025-09" db="UniProtKB">
        <authorList>
            <consortium name="Ensembl"/>
        </authorList>
    </citation>
    <scope>IDENTIFICATION</scope>
</reference>
<evidence type="ECO:0000256" key="4">
    <source>
        <dbReference type="ARBA" id="ARBA00022553"/>
    </source>
</evidence>